<dbReference type="InterPro" id="IPR021163">
    <property type="entry name" value="Ferredox_Rdtase_adrenod"/>
</dbReference>
<sequence>MSNLGTNERALRVAIVGCGPSGFYAADAVIKSELNVVVDMFDRLPAPYGLVRYGVAPDHAKIKNVTKVYERITDKENVSFFGNVTIGRDVSVEELKKYYDAIIFTNGAETDKKLDIPGENLPGSYTATEFVAWYNGHPDYVDCKFDLSQEVAVIIGQGNVAMDVCRILAKTVAELKTTDIAQHALDALANSKIKEIHMVGRRGPAQAAFTPVEIKEFGELEDCDPVVKAEEMNINEASQEELTDPKNMQKKKNYDRLKEYSELGQGTKSKKFICHFLKSPVELVGDGKLERVILEKNILSGEANKQKARGSGEKEELACGLFFRSVGYRGLSIEGVPFHEQWGSILHEEGRVVDENNKVVAGLYTAGWIKRGPSGVVGTNKPDSEETVNHLLEDVVNLASCEIPDTNVLLDQLKEKNIRVVTFDDWKKIDAAEIENGQKIGKPREKFVRLEDMLKILV</sequence>
<dbReference type="PRINTS" id="PR00419">
    <property type="entry name" value="ADXRDTASE"/>
</dbReference>
<proteinExistence type="inferred from homology"/>
<protein>
    <submittedName>
        <fullName evidence="8">Ferredoxin--NADP(+) reductase, actinobacterial (Eukaryote-like) type</fullName>
        <ecNumber evidence="8">1.18.1.2</ecNumber>
    </submittedName>
</protein>
<evidence type="ECO:0000256" key="5">
    <source>
        <dbReference type="ARBA" id="ARBA00022857"/>
    </source>
</evidence>
<dbReference type="EC" id="1.18.1.2" evidence="8"/>
<gene>
    <name evidence="8" type="ORF">MNBD_GAMMA03-1828</name>
</gene>
<dbReference type="PANTHER" id="PTHR48467:SF1">
    <property type="entry name" value="GLUTAMATE SYNTHASE 1 [NADH], CHLOROPLASTIC-LIKE"/>
    <property type="match status" value="1"/>
</dbReference>
<dbReference type="InterPro" id="IPR055275">
    <property type="entry name" value="Ferredox_Rdtase"/>
</dbReference>
<keyword evidence="6 8" id="KW-0560">Oxidoreductase</keyword>
<dbReference type="AlphaFoldDB" id="A0A3B0WNX3"/>
<dbReference type="SUPFAM" id="SSF51971">
    <property type="entry name" value="Nucleotide-binding domain"/>
    <property type="match status" value="2"/>
</dbReference>
<keyword evidence="4" id="KW-0274">FAD</keyword>
<dbReference type="Gene3D" id="3.50.50.60">
    <property type="entry name" value="FAD/NAD(P)-binding domain"/>
    <property type="match status" value="1"/>
</dbReference>
<evidence type="ECO:0000256" key="6">
    <source>
        <dbReference type="ARBA" id="ARBA00023002"/>
    </source>
</evidence>
<dbReference type="EMBL" id="UOFC01000055">
    <property type="protein sequence ID" value="VAW45354.1"/>
    <property type="molecule type" value="Genomic_DNA"/>
</dbReference>
<comment type="cofactor">
    <cofactor evidence="1">
        <name>FAD</name>
        <dbReference type="ChEBI" id="CHEBI:57692"/>
    </cofactor>
</comment>
<evidence type="ECO:0000259" key="7">
    <source>
        <dbReference type="Pfam" id="PF07992"/>
    </source>
</evidence>
<comment type="similarity">
    <text evidence="2">Belongs to the ferredoxin--NADP reductase type 1 family.</text>
</comment>
<evidence type="ECO:0000256" key="2">
    <source>
        <dbReference type="ARBA" id="ARBA00008312"/>
    </source>
</evidence>
<dbReference type="PIRSF" id="PIRSF000362">
    <property type="entry name" value="FNR"/>
    <property type="match status" value="1"/>
</dbReference>
<dbReference type="GO" id="GO:0004324">
    <property type="term" value="F:ferredoxin-NADP+ reductase activity"/>
    <property type="evidence" value="ECO:0007669"/>
    <property type="project" value="UniProtKB-EC"/>
</dbReference>
<name>A0A3B0WNX3_9ZZZZ</name>
<dbReference type="Gene3D" id="3.40.50.720">
    <property type="entry name" value="NAD(P)-binding Rossmann-like Domain"/>
    <property type="match status" value="1"/>
</dbReference>
<dbReference type="InterPro" id="IPR023753">
    <property type="entry name" value="FAD/NAD-binding_dom"/>
</dbReference>
<accession>A0A3B0WNX3</accession>
<organism evidence="8">
    <name type="scientific">hydrothermal vent metagenome</name>
    <dbReference type="NCBI Taxonomy" id="652676"/>
    <lineage>
        <taxon>unclassified sequences</taxon>
        <taxon>metagenomes</taxon>
        <taxon>ecological metagenomes</taxon>
    </lineage>
</organism>
<dbReference type="InterPro" id="IPR036188">
    <property type="entry name" value="FAD/NAD-bd_sf"/>
</dbReference>
<evidence type="ECO:0000313" key="8">
    <source>
        <dbReference type="EMBL" id="VAW45354.1"/>
    </source>
</evidence>
<feature type="domain" description="FAD/NAD(P)-binding" evidence="7">
    <location>
        <begin position="12"/>
        <end position="185"/>
    </location>
</feature>
<reference evidence="8" key="1">
    <citation type="submission" date="2018-06" db="EMBL/GenBank/DDBJ databases">
        <authorList>
            <person name="Zhirakovskaya E."/>
        </authorList>
    </citation>
    <scope>NUCLEOTIDE SEQUENCE</scope>
</reference>
<dbReference type="Pfam" id="PF07992">
    <property type="entry name" value="Pyr_redox_2"/>
    <property type="match status" value="1"/>
</dbReference>
<evidence type="ECO:0000256" key="4">
    <source>
        <dbReference type="ARBA" id="ARBA00022827"/>
    </source>
</evidence>
<evidence type="ECO:0000256" key="3">
    <source>
        <dbReference type="ARBA" id="ARBA00022630"/>
    </source>
</evidence>
<keyword evidence="3" id="KW-0285">Flavoprotein</keyword>
<dbReference type="PANTHER" id="PTHR48467">
    <property type="entry name" value="GLUTAMATE SYNTHASE 1 [NADH], CHLOROPLASTIC-LIKE"/>
    <property type="match status" value="1"/>
</dbReference>
<evidence type="ECO:0000256" key="1">
    <source>
        <dbReference type="ARBA" id="ARBA00001974"/>
    </source>
</evidence>
<keyword evidence="5" id="KW-0521">NADP</keyword>